<accession>A0A6D2IAD3</accession>
<protein>
    <recommendedName>
        <fullName evidence="3">Exonuclease domain-containing protein</fullName>
    </recommendedName>
</protein>
<evidence type="ECO:0000313" key="2">
    <source>
        <dbReference type="Proteomes" id="UP000467841"/>
    </source>
</evidence>
<dbReference type="EMBL" id="CACVBM020000666">
    <property type="protein sequence ID" value="CAA7022103.1"/>
    <property type="molecule type" value="Genomic_DNA"/>
</dbReference>
<dbReference type="Proteomes" id="UP000467841">
    <property type="component" value="Unassembled WGS sequence"/>
</dbReference>
<sequence>MIIAFLDFKKHASSYELGVRLIATDWLVEIASISVVIRPSEEDLALDHGCGDRTAPTFSDLSDRICGLLLGQVWMGHDIDRIDIPNLIAEFEKIGEEPATYTSSSNQYSLLHIFRDGGSRAYGSIESCRRNLEAIILCRSLMSRLEPDKMSNSDDDNDFVSLISLIKSYDDEAQAASSLSIITWSKLEIVRYL</sequence>
<dbReference type="AlphaFoldDB" id="A0A6D2IAD3"/>
<proteinExistence type="predicted"/>
<gene>
    <name evidence="1" type="ORF">MERR_LOCUS9338</name>
</gene>
<dbReference type="OrthoDB" id="1114069at2759"/>
<comment type="caution">
    <text evidence="1">The sequence shown here is derived from an EMBL/GenBank/DDBJ whole genome shotgun (WGS) entry which is preliminary data.</text>
</comment>
<evidence type="ECO:0000313" key="1">
    <source>
        <dbReference type="EMBL" id="CAA7022103.1"/>
    </source>
</evidence>
<evidence type="ECO:0008006" key="3">
    <source>
        <dbReference type="Google" id="ProtNLM"/>
    </source>
</evidence>
<name>A0A6D2IAD3_9BRAS</name>
<organism evidence="1 2">
    <name type="scientific">Microthlaspi erraticum</name>
    <dbReference type="NCBI Taxonomy" id="1685480"/>
    <lineage>
        <taxon>Eukaryota</taxon>
        <taxon>Viridiplantae</taxon>
        <taxon>Streptophyta</taxon>
        <taxon>Embryophyta</taxon>
        <taxon>Tracheophyta</taxon>
        <taxon>Spermatophyta</taxon>
        <taxon>Magnoliopsida</taxon>
        <taxon>eudicotyledons</taxon>
        <taxon>Gunneridae</taxon>
        <taxon>Pentapetalae</taxon>
        <taxon>rosids</taxon>
        <taxon>malvids</taxon>
        <taxon>Brassicales</taxon>
        <taxon>Brassicaceae</taxon>
        <taxon>Coluteocarpeae</taxon>
        <taxon>Microthlaspi</taxon>
    </lineage>
</organism>
<keyword evidence="2" id="KW-1185">Reference proteome</keyword>
<reference evidence="1" key="1">
    <citation type="submission" date="2020-01" db="EMBL/GenBank/DDBJ databases">
        <authorList>
            <person name="Mishra B."/>
        </authorList>
    </citation>
    <scope>NUCLEOTIDE SEQUENCE [LARGE SCALE GENOMIC DNA]</scope>
</reference>